<dbReference type="EMBL" id="CP049866">
    <property type="protein sequence ID" value="QIK75342.1"/>
    <property type="molecule type" value="Genomic_DNA"/>
</dbReference>
<keyword evidence="2" id="KW-1133">Transmembrane helix</keyword>
<evidence type="ECO:0000313" key="4">
    <source>
        <dbReference type="Proteomes" id="UP000502035"/>
    </source>
</evidence>
<keyword evidence="4" id="KW-1185">Reference proteome</keyword>
<reference evidence="3 4" key="1">
    <citation type="submission" date="2020-03" db="EMBL/GenBank/DDBJ databases">
        <title>Nocardioides sp. nov., isolated from fish.</title>
        <authorList>
            <person name="Hyun D.-W."/>
            <person name="Bae J.-W."/>
        </authorList>
    </citation>
    <scope>NUCLEOTIDE SEQUENCE [LARGE SCALE GENOMIC DNA]</scope>
    <source>
        <strain evidence="3 4">HDW12A</strain>
    </source>
</reference>
<feature type="transmembrane region" description="Helical" evidence="2">
    <location>
        <begin position="42"/>
        <end position="65"/>
    </location>
</feature>
<organism evidence="3 4">
    <name type="scientific">Nocardioides piscis</name>
    <dbReference type="NCBI Taxonomy" id="2714938"/>
    <lineage>
        <taxon>Bacteria</taxon>
        <taxon>Bacillati</taxon>
        <taxon>Actinomycetota</taxon>
        <taxon>Actinomycetes</taxon>
        <taxon>Propionibacteriales</taxon>
        <taxon>Nocardioidaceae</taxon>
        <taxon>Nocardioides</taxon>
    </lineage>
</organism>
<sequence length="395" mass="41822">MTDRDLRDLFQSAASDLDHHRPAHHDLSAIDRAWRDGTRRRVAARAAVVGSIAATVAVVAGVALLDEPFDRAAPGSPDDRISSPTSTPSSPSQGPPVAERAGDYEGARVWWAPSAADEPSLPPLADNPLPPAIDLATAEVGDVGEPVLALLSGRGVRAFALTASQRLVEIDTSRLDPVTDEAGNGRSPLSPYSLSADRRRAFFIQRSSLEVLDFETGEWTSMDTPDWLAEGARWVLPDAIWVPESLGEDSKGTAHRLDGSSSSVDVDWVQGWTGPDDEPWGPVASSREGTAQAAFVRGPIDGGSVSNPQAVMVDRDGGRSVLALDFGRAGQGTRSKGCCVALGWLDADTVLFGSQSTEGQRILAWHVDTPDVRRVADILGPGRITSLADLSTTIG</sequence>
<feature type="compositionally biased region" description="Low complexity" evidence="1">
    <location>
        <begin position="82"/>
        <end position="92"/>
    </location>
</feature>
<gene>
    <name evidence="3" type="ORF">G7071_07760</name>
</gene>
<accession>A0A6G7YEU4</accession>
<keyword evidence="2" id="KW-0472">Membrane</keyword>
<proteinExistence type="predicted"/>
<dbReference type="Proteomes" id="UP000502035">
    <property type="component" value="Chromosome"/>
</dbReference>
<dbReference type="AlphaFoldDB" id="A0A6G7YEU4"/>
<dbReference type="RefSeq" id="WP_166317004.1">
    <property type="nucleotide sequence ID" value="NZ_CP049866.1"/>
</dbReference>
<evidence type="ECO:0000256" key="2">
    <source>
        <dbReference type="SAM" id="Phobius"/>
    </source>
</evidence>
<name>A0A6G7YEU4_9ACTN</name>
<dbReference type="KEGG" id="npi:G7071_07760"/>
<protein>
    <submittedName>
        <fullName evidence="3">Uncharacterized protein</fullName>
    </submittedName>
</protein>
<feature type="region of interest" description="Disordered" evidence="1">
    <location>
        <begin position="69"/>
        <end position="100"/>
    </location>
</feature>
<evidence type="ECO:0000313" key="3">
    <source>
        <dbReference type="EMBL" id="QIK75342.1"/>
    </source>
</evidence>
<evidence type="ECO:0000256" key="1">
    <source>
        <dbReference type="SAM" id="MobiDB-lite"/>
    </source>
</evidence>
<keyword evidence="2" id="KW-0812">Transmembrane</keyword>